<dbReference type="GeneID" id="77136432"/>
<dbReference type="InterPro" id="IPR002634">
    <property type="entry name" value="BolA"/>
</dbReference>
<reference evidence="2 3" key="1">
    <citation type="journal article" date="2001" name="Nature">
        <title>Genome sequence and gene compaction of the eukaryote parasite Encephalitozoon cuniculi.</title>
        <authorList>
            <person name="Katinka M.D."/>
            <person name="Duprat S."/>
            <person name="Cornillot E."/>
            <person name="Metenier G."/>
            <person name="Thomarat F."/>
            <person name="Prensier G."/>
            <person name="Barbe V."/>
            <person name="Peyretaillade E."/>
            <person name="Brottier P."/>
            <person name="Wincker P."/>
            <person name="Delbac F."/>
            <person name="El Alaoui H."/>
            <person name="Peyret P."/>
            <person name="Saurin W."/>
            <person name="Gouy M."/>
            <person name="Weissenbach J."/>
            <person name="Vivares C.P."/>
        </authorList>
    </citation>
    <scope>NUCLEOTIDE SEQUENCE [LARGE SCALE GENOMIC DNA]</scope>
    <source>
        <strain evidence="2 3">GB-M1</strain>
    </source>
</reference>
<dbReference type="RefSeq" id="NP_001402550.1">
    <property type="nucleotide sequence ID" value="NM_001415279.1"/>
</dbReference>
<proteinExistence type="inferred from homology"/>
<sequence>MEGSLEARISDVLRNKFHPSDLDVKNTTRDHMMHGNAGYGVNLETHFYVRIKSAAFNGMVSASLL</sequence>
<comment type="similarity">
    <text evidence="1">Belongs to the BolA/IbaG family.</text>
</comment>
<organism evidence="2 3">
    <name type="scientific">Encephalitozoon cuniculi (strain GB-M1)</name>
    <name type="common">Microsporidian parasite</name>
    <dbReference type="NCBI Taxonomy" id="284813"/>
    <lineage>
        <taxon>Eukaryota</taxon>
        <taxon>Fungi</taxon>
        <taxon>Fungi incertae sedis</taxon>
        <taxon>Microsporidia</taxon>
        <taxon>Unikaryonidae</taxon>
        <taxon>Encephalitozoon</taxon>
    </lineage>
</organism>
<dbReference type="Pfam" id="PF01722">
    <property type="entry name" value="BolA"/>
    <property type="match status" value="1"/>
</dbReference>
<dbReference type="EMBL" id="AL590450">
    <property type="protein sequence ID" value="CCI73994.1"/>
    <property type="molecule type" value="Genomic_DNA"/>
</dbReference>
<name>I7JU09_ENCCU</name>
<evidence type="ECO:0000313" key="2">
    <source>
        <dbReference type="EMBL" id="CCI73994.1"/>
    </source>
</evidence>
<accession>I7JU09</accession>
<evidence type="ECO:0000256" key="1">
    <source>
        <dbReference type="RuleBase" id="RU003860"/>
    </source>
</evidence>
<dbReference type="SUPFAM" id="SSF82657">
    <property type="entry name" value="BolA-like"/>
    <property type="match status" value="1"/>
</dbReference>
<dbReference type="Proteomes" id="UP000000819">
    <property type="component" value="Chromosome XI"/>
</dbReference>
<dbReference type="HOGENOM" id="CLU_2849673_0_0_1"/>
<dbReference type="OrthoDB" id="411584at2759"/>
<dbReference type="InterPro" id="IPR036065">
    <property type="entry name" value="BolA-like_sf"/>
</dbReference>
<dbReference type="VEuPathDB" id="MicrosporidiaDB:ECU11_0505"/>
<evidence type="ECO:0000313" key="3">
    <source>
        <dbReference type="Proteomes" id="UP000000819"/>
    </source>
</evidence>
<gene>
    <name evidence="2" type="ordered locus">ECU11_0505</name>
</gene>
<dbReference type="AlphaFoldDB" id="I7JU09"/>
<reference evidence="2 3" key="2">
    <citation type="journal article" date="2009" name="BMC Genomics">
        <title>Identification of transcriptional signals in Encephalitozoon cuniculi widespread among Microsporidia phylum: support for accurate structural genome annotation.</title>
        <authorList>
            <person name="Peyretaillade E."/>
            <person name="Goncalves O."/>
            <person name="Terrat S."/>
            <person name="Dugat-Bony E."/>
            <person name="Wincker P."/>
            <person name="Cornman R.S."/>
            <person name="Evans J.D."/>
            <person name="Delbac F."/>
            <person name="Peyret P."/>
        </authorList>
    </citation>
    <scope>NUCLEOTIDE SEQUENCE [LARGE SCALE GENOMIC DNA]</scope>
    <source>
        <strain evidence="2 3">GB-M1</strain>
    </source>
</reference>
<dbReference type="KEGG" id="ecu:ECU11_0505"/>
<keyword evidence="3" id="KW-1185">Reference proteome</keyword>
<dbReference type="InParanoid" id="I7JU09"/>
<dbReference type="Gene3D" id="3.30.300.90">
    <property type="entry name" value="BolA-like"/>
    <property type="match status" value="1"/>
</dbReference>
<protein>
    <submittedName>
        <fullName evidence="2">ECU11_0505 protein</fullName>
    </submittedName>
</protein>